<feature type="non-terminal residue" evidence="1">
    <location>
        <position position="123"/>
    </location>
</feature>
<reference evidence="1" key="1">
    <citation type="journal article" date="2014" name="Front. Microbiol.">
        <title>High frequency of phylogenetically diverse reductive dehalogenase-homologous genes in deep subseafloor sedimentary metagenomes.</title>
        <authorList>
            <person name="Kawai M."/>
            <person name="Futagami T."/>
            <person name="Toyoda A."/>
            <person name="Takaki Y."/>
            <person name="Nishi S."/>
            <person name="Hori S."/>
            <person name="Arai W."/>
            <person name="Tsubouchi T."/>
            <person name="Morono Y."/>
            <person name="Uchiyama I."/>
            <person name="Ito T."/>
            <person name="Fujiyama A."/>
            <person name="Inagaki F."/>
            <person name="Takami H."/>
        </authorList>
    </citation>
    <scope>NUCLEOTIDE SEQUENCE</scope>
    <source>
        <strain evidence="1">Expedition CK06-06</strain>
    </source>
</reference>
<comment type="caution">
    <text evidence="1">The sequence shown here is derived from an EMBL/GenBank/DDBJ whole genome shotgun (WGS) entry which is preliminary data.</text>
</comment>
<organism evidence="1">
    <name type="scientific">marine sediment metagenome</name>
    <dbReference type="NCBI Taxonomy" id="412755"/>
    <lineage>
        <taxon>unclassified sequences</taxon>
        <taxon>metagenomes</taxon>
        <taxon>ecological metagenomes</taxon>
    </lineage>
</organism>
<sequence length="123" mass="14542">MNGSALPVEIWRTIFEYDSTYRDIFADCLDEVPDEHIFRIQCRRRFQDGRQSDFGVPIKKYIDFTLWLYAGDAPYIDIRLGSMLFIYEFTTFSLITPGATRRFVYENSDTETARQDGIDTRLR</sequence>
<gene>
    <name evidence="1" type="ORF">S01H1_30060</name>
</gene>
<dbReference type="AlphaFoldDB" id="X0V2R2"/>
<protein>
    <submittedName>
        <fullName evidence="1">Uncharacterized protein</fullName>
    </submittedName>
</protein>
<evidence type="ECO:0000313" key="1">
    <source>
        <dbReference type="EMBL" id="GAF94915.1"/>
    </source>
</evidence>
<accession>X0V2R2</accession>
<dbReference type="EMBL" id="BARS01018477">
    <property type="protein sequence ID" value="GAF94915.1"/>
    <property type="molecule type" value="Genomic_DNA"/>
</dbReference>
<proteinExistence type="predicted"/>
<name>X0V2R2_9ZZZZ</name>